<dbReference type="AlphaFoldDB" id="A0A2T4SD41"/>
<dbReference type="InterPro" id="IPR038344">
    <property type="entry name" value="EF-G_N_sf"/>
</dbReference>
<keyword evidence="2" id="KW-0648">Protein biosynthesis</keyword>
<comment type="caution">
    <text evidence="2">The sequence shown here is derived from an EMBL/GenBank/DDBJ whole genome shotgun (WGS) entry which is preliminary data.</text>
</comment>
<accession>A0A2T4SD41</accession>
<dbReference type="Pfam" id="PF07299">
    <property type="entry name" value="EF-G-binding_N"/>
    <property type="match status" value="1"/>
</dbReference>
<name>A0A2T4SD41_9STAP</name>
<evidence type="ECO:0000313" key="3">
    <source>
        <dbReference type="Proteomes" id="UP000240400"/>
    </source>
</evidence>
<dbReference type="Proteomes" id="UP000240400">
    <property type="component" value="Unassembled WGS sequence"/>
</dbReference>
<sequence length="214" mass="25238">MERQIYPYQFNDIKVHIAHLFSAYKSVNDLNTIASIKQMTKEQIYNTFYETDETIIYAVEKLMYMQISKEQVEKVLETLQTYVIPFEQPSNKQIEKVFRKIKKLKAPFISNEVLLESTYIGWNELASNRKFIIYYDAQGRFNGFYGDISHQTVKGFCAICNKESNVALFMRKTRTSSDGQYTKKGDYICYDSTKCNQQLSDITQFYRFINKIHA</sequence>
<protein>
    <submittedName>
        <fullName evidence="2">Elongation factor G-binding protein</fullName>
    </submittedName>
</protein>
<dbReference type="CDD" id="cd16342">
    <property type="entry name" value="FusC_FusB"/>
    <property type="match status" value="1"/>
</dbReference>
<evidence type="ECO:0000313" key="2">
    <source>
        <dbReference type="EMBL" id="PTK60258.1"/>
    </source>
</evidence>
<evidence type="ECO:0000259" key="1">
    <source>
        <dbReference type="Pfam" id="PF07299"/>
    </source>
</evidence>
<gene>
    <name evidence="2" type="ORF">BUZ61_02890</name>
</gene>
<dbReference type="EMBL" id="PZHR01000008">
    <property type="protein sequence ID" value="PTK60258.1"/>
    <property type="molecule type" value="Genomic_DNA"/>
</dbReference>
<reference evidence="2 3" key="1">
    <citation type="journal article" date="2016" name="Front. Microbiol.">
        <title>Comprehensive Phylogenetic Analysis of Bovine Non-aureus Staphylococci Species Based on Whole-Genome Sequencing.</title>
        <authorList>
            <person name="Naushad S."/>
            <person name="Barkema H.W."/>
            <person name="Luby C."/>
            <person name="Condas L.A."/>
            <person name="Nobrega D.B."/>
            <person name="Carson D.A."/>
            <person name="De Buck J."/>
        </authorList>
    </citation>
    <scope>NUCLEOTIDE SEQUENCE [LARGE SCALE GENOMIC DNA]</scope>
    <source>
        <strain evidence="2 3">SNUC 4337</strain>
    </source>
</reference>
<feature type="domain" description="Elongation factor G-binding protein N-terminal" evidence="1">
    <location>
        <begin position="5"/>
        <end position="87"/>
    </location>
</feature>
<organism evidence="2 3">
    <name type="scientific">Staphylococcus nepalensis</name>
    <dbReference type="NCBI Taxonomy" id="214473"/>
    <lineage>
        <taxon>Bacteria</taxon>
        <taxon>Bacillati</taxon>
        <taxon>Bacillota</taxon>
        <taxon>Bacilli</taxon>
        <taxon>Bacillales</taxon>
        <taxon>Staphylococcaceae</taxon>
        <taxon>Staphylococcus</taxon>
    </lineage>
</organism>
<dbReference type="Gene3D" id="1.20.1280.250">
    <property type="match status" value="1"/>
</dbReference>
<dbReference type="RefSeq" id="WP_107644003.1">
    <property type="nucleotide sequence ID" value="NZ_PZHR01000008.1"/>
</dbReference>
<dbReference type="InterPro" id="IPR010841">
    <property type="entry name" value="EF-G-binding_N"/>
</dbReference>
<dbReference type="GO" id="GO:0003746">
    <property type="term" value="F:translation elongation factor activity"/>
    <property type="evidence" value="ECO:0007669"/>
    <property type="project" value="UniProtKB-KW"/>
</dbReference>
<proteinExistence type="predicted"/>
<dbReference type="OrthoDB" id="1891078at2"/>
<keyword evidence="2" id="KW-0251">Elongation factor</keyword>